<name>A0ABQ7X7E0_BRANA</name>
<protein>
    <submittedName>
        <fullName evidence="3">Uncharacterized protein</fullName>
    </submittedName>
</protein>
<evidence type="ECO:0000313" key="3">
    <source>
        <dbReference type="EMBL" id="KAH0851021.1"/>
    </source>
</evidence>
<dbReference type="Proteomes" id="UP000824890">
    <property type="component" value="Unassembled WGS sequence"/>
</dbReference>
<sequence length="241" mass="26537">MAGKVYMVMALIMMGFVLQACNGMNVDVDDGDDIKPTEDSRFFCFRVCSIRCGKQNKPCYQECLPKCGLPRRLAKPTTSPSSPSSTENGGKVCNGMNVDVDDGDDIKPTEDSRFFCFRVCSIRCGKQNKPCYQECLPKCGLPRRLAKPTTSPSSPSSTVYMVMALIMMGFVLQACNGMNVDVDDGDDIKPTEDSRFFCFRVCSIRCGKQNKPCYQKCLPKCGLPRRLAKPTTSPSSPSSTV</sequence>
<organism evidence="3 4">
    <name type="scientific">Brassica napus</name>
    <name type="common">Rape</name>
    <dbReference type="NCBI Taxonomy" id="3708"/>
    <lineage>
        <taxon>Eukaryota</taxon>
        <taxon>Viridiplantae</taxon>
        <taxon>Streptophyta</taxon>
        <taxon>Embryophyta</taxon>
        <taxon>Tracheophyta</taxon>
        <taxon>Spermatophyta</taxon>
        <taxon>Magnoliopsida</taxon>
        <taxon>eudicotyledons</taxon>
        <taxon>Gunneridae</taxon>
        <taxon>Pentapetalae</taxon>
        <taxon>rosids</taxon>
        <taxon>malvids</taxon>
        <taxon>Brassicales</taxon>
        <taxon>Brassicaceae</taxon>
        <taxon>Brassiceae</taxon>
        <taxon>Brassica</taxon>
    </lineage>
</organism>
<feature type="compositionally biased region" description="Low complexity" evidence="1">
    <location>
        <begin position="76"/>
        <end position="86"/>
    </location>
</feature>
<accession>A0ABQ7X7E0</accession>
<reference evidence="3 4" key="1">
    <citation type="submission" date="2021-05" db="EMBL/GenBank/DDBJ databases">
        <title>Genome Assembly of Synthetic Allotetraploid Brassica napus Reveals Homoeologous Exchanges between Subgenomes.</title>
        <authorList>
            <person name="Davis J.T."/>
        </authorList>
    </citation>
    <scope>NUCLEOTIDE SEQUENCE [LARGE SCALE GENOMIC DNA]</scope>
    <source>
        <strain evidence="4">cv. Da-Ae</strain>
        <tissue evidence="3">Seedling</tissue>
    </source>
</reference>
<feature type="signal peptide" evidence="2">
    <location>
        <begin position="1"/>
        <end position="23"/>
    </location>
</feature>
<feature type="chain" id="PRO_5046659382" evidence="2">
    <location>
        <begin position="24"/>
        <end position="241"/>
    </location>
</feature>
<evidence type="ECO:0000256" key="2">
    <source>
        <dbReference type="SAM" id="SignalP"/>
    </source>
</evidence>
<evidence type="ECO:0000313" key="4">
    <source>
        <dbReference type="Proteomes" id="UP000824890"/>
    </source>
</evidence>
<proteinExistence type="predicted"/>
<dbReference type="PROSITE" id="PS51257">
    <property type="entry name" value="PROKAR_LIPOPROTEIN"/>
    <property type="match status" value="1"/>
</dbReference>
<keyword evidence="4" id="KW-1185">Reference proteome</keyword>
<keyword evidence="2" id="KW-0732">Signal</keyword>
<comment type="caution">
    <text evidence="3">The sequence shown here is derived from an EMBL/GenBank/DDBJ whole genome shotgun (WGS) entry which is preliminary data.</text>
</comment>
<evidence type="ECO:0000256" key="1">
    <source>
        <dbReference type="SAM" id="MobiDB-lite"/>
    </source>
</evidence>
<dbReference type="EMBL" id="JAGKQM010001873">
    <property type="protein sequence ID" value="KAH0851021.1"/>
    <property type="molecule type" value="Genomic_DNA"/>
</dbReference>
<feature type="region of interest" description="Disordered" evidence="1">
    <location>
        <begin position="73"/>
        <end position="92"/>
    </location>
</feature>
<gene>
    <name evidence="3" type="ORF">HID58_095088</name>
</gene>